<evidence type="ECO:0000256" key="1">
    <source>
        <dbReference type="SAM" id="SignalP"/>
    </source>
</evidence>
<keyword evidence="1" id="KW-0732">Signal</keyword>
<evidence type="ECO:0000313" key="3">
    <source>
        <dbReference type="Proteomes" id="UP000481964"/>
    </source>
</evidence>
<dbReference type="AlphaFoldDB" id="A0A7C9HBL9"/>
<name>A0A7C9HBL9_9FIRM</name>
<evidence type="ECO:0000313" key="2">
    <source>
        <dbReference type="EMBL" id="MSC57962.1"/>
    </source>
</evidence>
<organism evidence="2 3">
    <name type="scientific">Lachnospira eligens</name>
    <dbReference type="NCBI Taxonomy" id="39485"/>
    <lineage>
        <taxon>Bacteria</taxon>
        <taxon>Bacillati</taxon>
        <taxon>Bacillota</taxon>
        <taxon>Clostridia</taxon>
        <taxon>Lachnospirales</taxon>
        <taxon>Lachnospiraceae</taxon>
        <taxon>Lachnospira</taxon>
    </lineage>
</organism>
<proteinExistence type="predicted"/>
<feature type="chain" id="PRO_5028969219" evidence="1">
    <location>
        <begin position="29"/>
        <end position="125"/>
    </location>
</feature>
<accession>A0A7C9HBL9</accession>
<sequence>MKKMGTKIRRGIILTSMFVVMSSSMVLAARYEDSYGFGELIVKRSGSQAKAEAMTYTKTSEFTYLFLDVTTYYNDGSEWSTSRTAVGRKASAQYVGGYEDADGFESMHRCENSLHQVGFNCRLSG</sequence>
<dbReference type="RefSeq" id="WP_154301072.1">
    <property type="nucleotide sequence ID" value="NZ_WKRD01000008.1"/>
</dbReference>
<feature type="signal peptide" evidence="1">
    <location>
        <begin position="1"/>
        <end position="28"/>
    </location>
</feature>
<dbReference type="EMBL" id="WKRD01000008">
    <property type="protein sequence ID" value="MSC57962.1"/>
    <property type="molecule type" value="Genomic_DNA"/>
</dbReference>
<comment type="caution">
    <text evidence="2">The sequence shown here is derived from an EMBL/GenBank/DDBJ whole genome shotgun (WGS) entry which is preliminary data.</text>
</comment>
<protein>
    <submittedName>
        <fullName evidence="2">Uncharacterized protein</fullName>
    </submittedName>
</protein>
<dbReference type="Proteomes" id="UP000481964">
    <property type="component" value="Unassembled WGS sequence"/>
</dbReference>
<gene>
    <name evidence="2" type="ORF">GKE48_11010</name>
</gene>
<reference evidence="2 3" key="1">
    <citation type="journal article" date="2019" name="Nat. Med.">
        <title>A library of human gut bacterial isolates paired with longitudinal multiomics data enables mechanistic microbiome research.</title>
        <authorList>
            <person name="Poyet M."/>
            <person name="Groussin M."/>
            <person name="Gibbons S.M."/>
            <person name="Avila-Pacheco J."/>
            <person name="Jiang X."/>
            <person name="Kearney S.M."/>
            <person name="Perrotta A.R."/>
            <person name="Berdy B."/>
            <person name="Zhao S."/>
            <person name="Lieberman T.D."/>
            <person name="Swanson P.K."/>
            <person name="Smith M."/>
            <person name="Roesemann S."/>
            <person name="Alexander J.E."/>
            <person name="Rich S.A."/>
            <person name="Livny J."/>
            <person name="Vlamakis H."/>
            <person name="Clish C."/>
            <person name="Bullock K."/>
            <person name="Deik A."/>
            <person name="Scott J."/>
            <person name="Pierce K.A."/>
            <person name="Xavier R.J."/>
            <person name="Alm E.J."/>
        </authorList>
    </citation>
    <scope>NUCLEOTIDE SEQUENCE [LARGE SCALE GENOMIC DNA]</scope>
    <source>
        <strain evidence="2 3">BIOML-A1</strain>
    </source>
</reference>